<dbReference type="SUPFAM" id="SSF141571">
    <property type="entry name" value="Pentapeptide repeat-like"/>
    <property type="match status" value="1"/>
</dbReference>
<protein>
    <recommendedName>
        <fullName evidence="2">Thylakoid lumenal protein TL20.3, chloroplastic</fullName>
    </recommendedName>
</protein>
<accession>C6TC73</accession>
<dbReference type="Pfam" id="PF00805">
    <property type="entry name" value="Pentapeptide"/>
    <property type="match status" value="1"/>
</dbReference>
<dbReference type="AlphaFoldDB" id="C6TC73"/>
<dbReference type="PANTHER" id="PTHR47121:SF2">
    <property type="entry name" value="THYLAKOID LUMENAL PROTEIN TL20.3, CHLOROPLASTIC"/>
    <property type="match status" value="1"/>
</dbReference>
<sequence>MMALNSLSPLSINSLHVSSSSTSKISHSHSKSFPVVVCQINSNRDHRQESTKWGKVVSATLAAAVIAFSSDMSALADLNKFEAEMRGEFGIGSAAQFGSADLRKAVHVNENFRRANFTAADMRESDFSGSTFNGAYLEKAVAYKANFSGADLSDTLMDRMSSHGVTLGEPSSKVLTLVMLCWIFLKSRRYASMLVAQIL</sequence>
<evidence type="ECO:0008006" key="2">
    <source>
        <dbReference type="Google" id="ProtNLM"/>
    </source>
</evidence>
<dbReference type="OrthoDB" id="9989223at2759"/>
<dbReference type="ExpressionAtlas" id="C6TC73">
    <property type="expression patterns" value="baseline and differential"/>
</dbReference>
<reference evidence="1" key="1">
    <citation type="submission" date="2009-08" db="EMBL/GenBank/DDBJ databases">
        <authorList>
            <person name="Cheung F."/>
            <person name="Xiao Y."/>
            <person name="Chan A."/>
            <person name="Moskal W."/>
            <person name="Town C.D."/>
        </authorList>
    </citation>
    <scope>NUCLEOTIDE SEQUENCE</scope>
</reference>
<dbReference type="EMBL" id="BT095152">
    <property type="protein sequence ID" value="ACU19425.1"/>
    <property type="molecule type" value="mRNA"/>
</dbReference>
<dbReference type="InterPro" id="IPR001646">
    <property type="entry name" value="5peptide_repeat"/>
</dbReference>
<dbReference type="InterPro" id="IPR053285">
    <property type="entry name" value="Thylakoid_lumenal_pentapeptide"/>
</dbReference>
<dbReference type="HOGENOM" id="CLU_1374350_0_0_1"/>
<dbReference type="GeneID" id="100805220"/>
<evidence type="ECO:0000313" key="1">
    <source>
        <dbReference type="EMBL" id="ACU19425.1"/>
    </source>
</evidence>
<dbReference type="Gene3D" id="2.160.20.80">
    <property type="entry name" value="E3 ubiquitin-protein ligase SopA"/>
    <property type="match status" value="1"/>
</dbReference>
<dbReference type="RefSeq" id="XP_006590552.1">
    <property type="nucleotide sequence ID" value="XM_006590489.4"/>
</dbReference>
<name>C6TC73_SOYBN</name>
<organism evidence="1">
    <name type="scientific">Glycine max</name>
    <name type="common">Soybean</name>
    <name type="synonym">Glycine hispida</name>
    <dbReference type="NCBI Taxonomy" id="3847"/>
    <lineage>
        <taxon>Eukaryota</taxon>
        <taxon>Viridiplantae</taxon>
        <taxon>Streptophyta</taxon>
        <taxon>Embryophyta</taxon>
        <taxon>Tracheophyta</taxon>
        <taxon>Spermatophyta</taxon>
        <taxon>Magnoliopsida</taxon>
        <taxon>eudicotyledons</taxon>
        <taxon>Gunneridae</taxon>
        <taxon>Pentapetalae</taxon>
        <taxon>rosids</taxon>
        <taxon>fabids</taxon>
        <taxon>Fabales</taxon>
        <taxon>Fabaceae</taxon>
        <taxon>Papilionoideae</taxon>
        <taxon>50 kb inversion clade</taxon>
        <taxon>NPAAA clade</taxon>
        <taxon>indigoferoid/millettioid clade</taxon>
        <taxon>Phaseoleae</taxon>
        <taxon>Glycine</taxon>
        <taxon>Glycine subgen. Soja</taxon>
    </lineage>
</organism>
<dbReference type="PANTHER" id="PTHR47121">
    <property type="entry name" value="THYLAKOID LUMENAL PROTEIN TL20.3, CHLOROPLASTIC"/>
    <property type="match status" value="1"/>
</dbReference>
<proteinExistence type="evidence at transcript level"/>